<dbReference type="Pfam" id="PF02469">
    <property type="entry name" value="Fasciclin"/>
    <property type="match status" value="4"/>
</dbReference>
<dbReference type="GO" id="GO:0030198">
    <property type="term" value="P:extracellular matrix organization"/>
    <property type="evidence" value="ECO:0007669"/>
    <property type="project" value="TreeGrafter"/>
</dbReference>
<dbReference type="InterPro" id="IPR036378">
    <property type="entry name" value="FAS1_dom_sf"/>
</dbReference>
<evidence type="ECO:0000259" key="5">
    <source>
        <dbReference type="PROSITE" id="PS51041"/>
    </source>
</evidence>
<comment type="caution">
    <text evidence="6">The sequence shown here is derived from an EMBL/GenBank/DDBJ whole genome shotgun (WGS) entry which is preliminary data.</text>
</comment>
<dbReference type="GO" id="GO:0031012">
    <property type="term" value="C:extracellular matrix"/>
    <property type="evidence" value="ECO:0007669"/>
    <property type="project" value="TreeGrafter"/>
</dbReference>
<evidence type="ECO:0000259" key="4">
    <source>
        <dbReference type="PROSITE" id="PS50213"/>
    </source>
</evidence>
<keyword evidence="2" id="KW-1015">Disulfide bond</keyword>
<dbReference type="AlphaFoldDB" id="A0A8X6X598"/>
<reference evidence="6" key="1">
    <citation type="submission" date="2020-08" db="EMBL/GenBank/DDBJ databases">
        <title>Multicomponent nature underlies the extraordinary mechanical properties of spider dragline silk.</title>
        <authorList>
            <person name="Kono N."/>
            <person name="Nakamura H."/>
            <person name="Mori M."/>
            <person name="Yoshida Y."/>
            <person name="Ohtoshi R."/>
            <person name="Malay A.D."/>
            <person name="Moran D.A.P."/>
            <person name="Tomita M."/>
            <person name="Numata K."/>
            <person name="Arakawa K."/>
        </authorList>
    </citation>
    <scope>NUCLEOTIDE SEQUENCE</scope>
</reference>
<dbReference type="GO" id="GO:0005615">
    <property type="term" value="C:extracellular space"/>
    <property type="evidence" value="ECO:0007669"/>
    <property type="project" value="TreeGrafter"/>
</dbReference>
<evidence type="ECO:0000256" key="1">
    <source>
        <dbReference type="ARBA" id="ARBA00022729"/>
    </source>
</evidence>
<dbReference type="SMART" id="SM00554">
    <property type="entry name" value="FAS1"/>
    <property type="match status" value="4"/>
</dbReference>
<evidence type="ECO:0000313" key="7">
    <source>
        <dbReference type="Proteomes" id="UP000886998"/>
    </source>
</evidence>
<dbReference type="PROSITE" id="PS50213">
    <property type="entry name" value="FAS1"/>
    <property type="match status" value="3"/>
</dbReference>
<dbReference type="SUPFAM" id="SSF82153">
    <property type="entry name" value="FAS1 domain"/>
    <property type="match status" value="4"/>
</dbReference>
<gene>
    <name evidence="6" type="primary">TGFBI</name>
    <name evidence="6" type="ORF">TNIN_27341</name>
</gene>
<evidence type="ECO:0000313" key="6">
    <source>
        <dbReference type="EMBL" id="GFY47287.1"/>
    </source>
</evidence>
<evidence type="ECO:0000256" key="2">
    <source>
        <dbReference type="ARBA" id="ARBA00023157"/>
    </source>
</evidence>
<accession>A0A8X6X598</accession>
<dbReference type="OrthoDB" id="286301at2759"/>
<feature type="domain" description="EMI" evidence="5">
    <location>
        <begin position="93"/>
        <end position="147"/>
    </location>
</feature>
<feature type="domain" description="FAS1" evidence="4">
    <location>
        <begin position="497"/>
        <end position="632"/>
    </location>
</feature>
<proteinExistence type="predicted"/>
<dbReference type="GO" id="GO:0007155">
    <property type="term" value="P:cell adhesion"/>
    <property type="evidence" value="ECO:0007669"/>
    <property type="project" value="TreeGrafter"/>
</dbReference>
<keyword evidence="1" id="KW-0732">Signal</keyword>
<feature type="region of interest" description="Disordered" evidence="3">
    <location>
        <begin position="1"/>
        <end position="30"/>
    </location>
</feature>
<dbReference type="InterPro" id="IPR000782">
    <property type="entry name" value="FAS1_domain"/>
</dbReference>
<name>A0A8X6X598_9ARAC</name>
<feature type="domain" description="FAS1" evidence="4">
    <location>
        <begin position="150"/>
        <end position="355"/>
    </location>
</feature>
<dbReference type="FunFam" id="2.30.180.10:FF:000032">
    <property type="entry name" value="Fasciclin domain-containing protein, putative"/>
    <property type="match status" value="2"/>
</dbReference>
<protein>
    <submittedName>
        <fullName evidence="6">Transforming growth factor-beta-induced protein ig-h3</fullName>
    </submittedName>
</protein>
<evidence type="ECO:0000256" key="3">
    <source>
        <dbReference type="SAM" id="MobiDB-lite"/>
    </source>
</evidence>
<dbReference type="PANTHER" id="PTHR10900:SF77">
    <property type="entry name" value="FI19380P1"/>
    <property type="match status" value="1"/>
</dbReference>
<dbReference type="Proteomes" id="UP000886998">
    <property type="component" value="Unassembled WGS sequence"/>
</dbReference>
<dbReference type="PROSITE" id="PS51041">
    <property type="entry name" value="EMI"/>
    <property type="match status" value="1"/>
</dbReference>
<organism evidence="6 7">
    <name type="scientific">Trichonephila inaurata madagascariensis</name>
    <dbReference type="NCBI Taxonomy" id="2747483"/>
    <lineage>
        <taxon>Eukaryota</taxon>
        <taxon>Metazoa</taxon>
        <taxon>Ecdysozoa</taxon>
        <taxon>Arthropoda</taxon>
        <taxon>Chelicerata</taxon>
        <taxon>Arachnida</taxon>
        <taxon>Araneae</taxon>
        <taxon>Araneomorphae</taxon>
        <taxon>Entelegynae</taxon>
        <taxon>Araneoidea</taxon>
        <taxon>Nephilidae</taxon>
        <taxon>Trichonephila</taxon>
        <taxon>Trichonephila inaurata</taxon>
    </lineage>
</organism>
<dbReference type="InterPro" id="IPR011489">
    <property type="entry name" value="EMI_domain"/>
</dbReference>
<keyword evidence="7" id="KW-1185">Reference proteome</keyword>
<sequence length="910" mass="103601">MTSRSPAHSWKADENSGAGPLRGENSQERHRDSITLKTFEAQTISRGITLSGRGGKMFWKWCLSVVVLCSVVLKSIESKRIPNWHLKIAQSQGPNTCAVEEVPGTNQKYWTECKYWMNREICGVKTVLRYECCEGFHQIGKNGGCFGVKPMTDVVKTARDLGATTFVDYLNEAGLTERLTTPGEAITLFAPTNEAFQQLSPTDQESLRVSLLESESPFLLHHVVSGRKLHSKDFKGEQEVETLNRGAKLRINKYNHGTKSKLIQKLQPRIIYTLRGRISEGKVKLIPVFSLLKHHIIPHTVCLPAVIDTHKMKAVDGERLQLSCNQSGVYVEDAKVAQDQLIAQNGVISVISKVLIPDRARSVMSLLARRPEQVSTFNRLLKKSGVESYLTKPNITVTVFAPSNFAFNQMPEEEFSLLDEDQKKLEELMKHHVVVGRVKTESISDDQKVDSVDGENALRLKVYRNEVGVESAILEEQDIEGQNGVIHIINRVLTPPSHSIMELLQSKEEYSTMADAIHHVQEFEPHFLSSVTNHSFTMFAPTNDAFEKLGKDNLHSLMKNRKKLKKMVQNHVVDNMFATGSIHTKLQYNVQTEYQTVKVHKEKDGLMVNSAHVIEPDVLTRDGIVHCIDQVLRLEELIVDSERLDSELSAEKSESIEFEKIYFDLKLKFQDKIVAINVSEQNISIAIPTEQSSANFRLLDDLDLFRCMKFKNMDLIAWKNFLKRKYLYFLCLNSHKLKDYPTNYLKCSTCQAVVLKTEELPLKKNSLSEEEEFCKNHFKATYKINNEGTFVVKLPIYRDINQLGNKRGMAVSRLLAIGNKFKSNSELEWEYKSFMEEYEKLGHMSPNKELDVKISYFLPHHAVRRKVSITTKLRVVFDGSCKPPYSNSLNSVLGVCQILQPDIFTLLVRF</sequence>
<dbReference type="PANTHER" id="PTHR10900">
    <property type="entry name" value="PERIOSTIN-RELATED"/>
    <property type="match status" value="1"/>
</dbReference>
<dbReference type="Gene3D" id="2.30.180.10">
    <property type="entry name" value="FAS1 domain"/>
    <property type="match status" value="4"/>
</dbReference>
<dbReference type="EMBL" id="BMAV01005869">
    <property type="protein sequence ID" value="GFY47287.1"/>
    <property type="molecule type" value="Genomic_DNA"/>
</dbReference>
<dbReference type="InterPro" id="IPR050904">
    <property type="entry name" value="Adhesion/Biosynth-related"/>
</dbReference>
<feature type="domain" description="FAS1" evidence="4">
    <location>
        <begin position="361"/>
        <end position="493"/>
    </location>
</feature>
<dbReference type="GO" id="GO:0050839">
    <property type="term" value="F:cell adhesion molecule binding"/>
    <property type="evidence" value="ECO:0007669"/>
    <property type="project" value="TreeGrafter"/>
</dbReference>